<feature type="transmembrane region" description="Helical" evidence="15">
    <location>
        <begin position="226"/>
        <end position="252"/>
    </location>
</feature>
<name>A0A8D0L8E8_SPHPU</name>
<dbReference type="GO" id="GO:0051607">
    <property type="term" value="P:defense response to virus"/>
    <property type="evidence" value="ECO:0007669"/>
    <property type="project" value="Ensembl"/>
</dbReference>
<keyword evidence="10" id="KW-0564">Palmitate</keyword>
<dbReference type="InterPro" id="IPR050650">
    <property type="entry name" value="Type-II_Cytokine-TF_Rcpt"/>
</dbReference>
<evidence type="ECO:0000256" key="6">
    <source>
        <dbReference type="ARBA" id="ARBA00022696"/>
    </source>
</evidence>
<keyword evidence="12" id="KW-0325">Glycoprotein</keyword>
<evidence type="ECO:0000256" key="8">
    <source>
        <dbReference type="ARBA" id="ARBA00023084"/>
    </source>
</evidence>
<evidence type="ECO:0000256" key="12">
    <source>
        <dbReference type="ARBA" id="ARBA00023180"/>
    </source>
</evidence>
<dbReference type="OMA" id="YDHISIV"/>
<keyword evidence="9 15" id="KW-0472">Membrane</keyword>
<keyword evidence="15" id="KW-1133">Transmembrane helix</keyword>
<gene>
    <name evidence="18" type="primary">IFNGR2</name>
</gene>
<keyword evidence="11" id="KW-1015">Disulfide bond</keyword>
<feature type="chain" id="PRO_5034315467" description="Tissue factor" evidence="16">
    <location>
        <begin position="23"/>
        <end position="314"/>
    </location>
</feature>
<dbReference type="Proteomes" id="UP000694392">
    <property type="component" value="Unplaced"/>
</dbReference>
<evidence type="ECO:0000256" key="1">
    <source>
        <dbReference type="ARBA" id="ARBA00002201"/>
    </source>
</evidence>
<comment type="subcellular location">
    <subcellularLocation>
        <location evidence="2">Membrane</location>
    </subcellularLocation>
</comment>
<feature type="signal peptide" evidence="16">
    <location>
        <begin position="1"/>
        <end position="22"/>
    </location>
</feature>
<dbReference type="PROSITE" id="PS50853">
    <property type="entry name" value="FN3"/>
    <property type="match status" value="2"/>
</dbReference>
<dbReference type="CDD" id="cd00063">
    <property type="entry name" value="FN3"/>
    <property type="match status" value="2"/>
</dbReference>
<comment type="subunit">
    <text evidence="4">Interacts with HSPE; the interaction, inhibited by heparin, promotes the generation of activated factor X and activates coagulation in the presence of activated factor VII.</text>
</comment>
<evidence type="ECO:0000313" key="19">
    <source>
        <dbReference type="Proteomes" id="UP000694392"/>
    </source>
</evidence>
<dbReference type="SUPFAM" id="SSF49265">
    <property type="entry name" value="Fibronectin type III"/>
    <property type="match status" value="2"/>
</dbReference>
<evidence type="ECO:0000259" key="17">
    <source>
        <dbReference type="PROSITE" id="PS50853"/>
    </source>
</evidence>
<reference evidence="18" key="1">
    <citation type="submission" date="2025-08" db="UniProtKB">
        <authorList>
            <consortium name="Ensembl"/>
        </authorList>
    </citation>
    <scope>IDENTIFICATION</scope>
</reference>
<proteinExistence type="inferred from homology"/>
<dbReference type="GO" id="GO:0005886">
    <property type="term" value="C:plasma membrane"/>
    <property type="evidence" value="ECO:0007669"/>
    <property type="project" value="Ensembl"/>
</dbReference>
<evidence type="ECO:0000256" key="15">
    <source>
        <dbReference type="SAM" id="Phobius"/>
    </source>
</evidence>
<comment type="function">
    <text evidence="1">Initiates blood coagulation by forming a complex with circulating factor VII or VIIa. The [TF:VIIa] complex activates factors IX or X by specific limited proteolysis. TF plays a role in normal hemostasis by initiating the cell-surface assembly and propagation of the coagulation protease cascade.</text>
</comment>
<evidence type="ECO:0000256" key="16">
    <source>
        <dbReference type="SAM" id="SignalP"/>
    </source>
</evidence>
<dbReference type="PRINTS" id="PR00346">
    <property type="entry name" value="TISSUEFACTOR"/>
</dbReference>
<dbReference type="InterPro" id="IPR013783">
    <property type="entry name" value="Ig-like_fold"/>
</dbReference>
<dbReference type="PANTHER" id="PTHR20859:SF46">
    <property type="entry name" value="INTERFERON GAMMA RECEPTOR 2"/>
    <property type="match status" value="1"/>
</dbReference>
<dbReference type="Ensembl" id="ENSSPUT00000017406.1">
    <property type="protein sequence ID" value="ENSSPUP00000016334.1"/>
    <property type="gene ID" value="ENSSPUG00000012647.1"/>
</dbReference>
<evidence type="ECO:0000256" key="14">
    <source>
        <dbReference type="ARBA" id="ARBA00031171"/>
    </source>
</evidence>
<keyword evidence="8" id="KW-0094">Blood coagulation</keyword>
<protein>
    <recommendedName>
        <fullName evidence="5">Tissue factor</fullName>
    </recommendedName>
    <alternativeName>
        <fullName evidence="14">Coagulation factor III</fullName>
    </alternativeName>
</protein>
<keyword evidence="15" id="KW-0812">Transmembrane</keyword>
<feature type="domain" description="Fibronectin type-III" evidence="17">
    <location>
        <begin position="126"/>
        <end position="223"/>
    </location>
</feature>
<evidence type="ECO:0000256" key="11">
    <source>
        <dbReference type="ARBA" id="ARBA00023157"/>
    </source>
</evidence>
<organism evidence="18 19">
    <name type="scientific">Sphenodon punctatus</name>
    <name type="common">Tuatara</name>
    <name type="synonym">Hatteria punctata</name>
    <dbReference type="NCBI Taxonomy" id="8508"/>
    <lineage>
        <taxon>Eukaryota</taxon>
        <taxon>Metazoa</taxon>
        <taxon>Chordata</taxon>
        <taxon>Craniata</taxon>
        <taxon>Vertebrata</taxon>
        <taxon>Euteleostomi</taxon>
        <taxon>Lepidosauria</taxon>
        <taxon>Sphenodontia</taxon>
        <taxon>Sphenodontidae</taxon>
        <taxon>Sphenodon</taxon>
    </lineage>
</organism>
<dbReference type="PANTHER" id="PTHR20859">
    <property type="entry name" value="INTERFERON/INTERLEUKIN RECEPTOR"/>
    <property type="match status" value="1"/>
</dbReference>
<sequence>MVAPACAPLLLLLLLAELPAAAESLLWLPAPQNVTVQSYNFQNVLRWAPVKVNNGSVVYSVEYRTLSSPVWEEVNCTNITKTECDFTSSNIRNYYSVNFRVRAQQGHVKSDWVVTPRFFQAEKDTVLGPPRAISVTSGADSLVISYLPPFKEKETSYFTFTYYVYFWEASGSGKKIKTTKNTQCKLEKLRQLTVYCFQVQAGLNEDVKGLLSDTYCQKTTANDATWFGYVALIFFASIIIVGFVAFLCFRLAKKLQVKMKYWFQPFEIPQHYKEFLRNPSMSILENMEENRVGEDYWDSLSIISAAEKSQTLVQ</sequence>
<reference evidence="18" key="2">
    <citation type="submission" date="2025-09" db="UniProtKB">
        <authorList>
            <consortium name="Ensembl"/>
        </authorList>
    </citation>
    <scope>IDENTIFICATION</scope>
</reference>
<dbReference type="Pfam" id="PF09294">
    <property type="entry name" value="Interfer-bind"/>
    <property type="match status" value="1"/>
</dbReference>
<dbReference type="Pfam" id="PF01108">
    <property type="entry name" value="Tissue_fac"/>
    <property type="match status" value="1"/>
</dbReference>
<keyword evidence="7 16" id="KW-0732">Signal</keyword>
<dbReference type="AlphaFoldDB" id="A0A8D0L8E8"/>
<keyword evidence="13" id="KW-0449">Lipoprotein</keyword>
<evidence type="ECO:0000256" key="2">
    <source>
        <dbReference type="ARBA" id="ARBA00004370"/>
    </source>
</evidence>
<evidence type="ECO:0000256" key="7">
    <source>
        <dbReference type="ARBA" id="ARBA00022729"/>
    </source>
</evidence>
<evidence type="ECO:0000256" key="3">
    <source>
        <dbReference type="ARBA" id="ARBA00009197"/>
    </source>
</evidence>
<dbReference type="Gene3D" id="2.60.40.10">
    <property type="entry name" value="Immunoglobulins"/>
    <property type="match status" value="2"/>
</dbReference>
<evidence type="ECO:0000313" key="18">
    <source>
        <dbReference type="Ensembl" id="ENSSPUP00000016334.1"/>
    </source>
</evidence>
<dbReference type="GeneTree" id="ENSGT00940000160503"/>
<dbReference type="InterPro" id="IPR001187">
    <property type="entry name" value="Tissue_factor"/>
</dbReference>
<dbReference type="GO" id="GO:0038196">
    <property type="term" value="P:type III interferon-mediated signaling pathway"/>
    <property type="evidence" value="ECO:0007669"/>
    <property type="project" value="Ensembl"/>
</dbReference>
<keyword evidence="6" id="KW-0356">Hemostasis</keyword>
<dbReference type="SMART" id="SM00060">
    <property type="entry name" value="FN3"/>
    <property type="match status" value="2"/>
</dbReference>
<evidence type="ECO:0000256" key="13">
    <source>
        <dbReference type="ARBA" id="ARBA00023288"/>
    </source>
</evidence>
<feature type="domain" description="Fibronectin type-III" evidence="17">
    <location>
        <begin position="30"/>
        <end position="124"/>
    </location>
</feature>
<dbReference type="InterPro" id="IPR003961">
    <property type="entry name" value="FN3_dom"/>
</dbReference>
<dbReference type="InterPro" id="IPR036116">
    <property type="entry name" value="FN3_sf"/>
</dbReference>
<evidence type="ECO:0000256" key="4">
    <source>
        <dbReference type="ARBA" id="ARBA00011184"/>
    </source>
</evidence>
<comment type="similarity">
    <text evidence="3">Belongs to the tissue factor family.</text>
</comment>
<dbReference type="GO" id="GO:0007596">
    <property type="term" value="P:blood coagulation"/>
    <property type="evidence" value="ECO:0007669"/>
    <property type="project" value="UniProtKB-KW"/>
</dbReference>
<evidence type="ECO:0000256" key="5">
    <source>
        <dbReference type="ARBA" id="ARBA00018722"/>
    </source>
</evidence>
<dbReference type="GO" id="GO:0004906">
    <property type="term" value="F:type II interferon receptor activity"/>
    <property type="evidence" value="ECO:0007669"/>
    <property type="project" value="Ensembl"/>
</dbReference>
<evidence type="ECO:0000256" key="10">
    <source>
        <dbReference type="ARBA" id="ARBA00023139"/>
    </source>
</evidence>
<evidence type="ECO:0000256" key="9">
    <source>
        <dbReference type="ARBA" id="ARBA00023136"/>
    </source>
</evidence>
<keyword evidence="19" id="KW-1185">Reference proteome</keyword>
<accession>A0A8D0L8E8</accession>
<dbReference type="InterPro" id="IPR015373">
    <property type="entry name" value="Interferon/interleukin_rcp_dom"/>
</dbReference>